<evidence type="ECO:0000313" key="12">
    <source>
        <dbReference type="Proteomes" id="UP000256379"/>
    </source>
</evidence>
<feature type="binding site" evidence="7">
    <location>
        <position position="73"/>
    </location>
    <ligand>
        <name>Mn(2+)</name>
        <dbReference type="ChEBI" id="CHEBI:29035"/>
    </ligand>
</feature>
<evidence type="ECO:0000256" key="4">
    <source>
        <dbReference type="ARBA" id="ARBA00022723"/>
    </source>
</evidence>
<dbReference type="GO" id="GO:0004784">
    <property type="term" value="F:superoxide dismutase activity"/>
    <property type="evidence" value="ECO:0007669"/>
    <property type="project" value="UniProtKB-EC"/>
</dbReference>
<dbReference type="InterPro" id="IPR019833">
    <property type="entry name" value="Mn/Fe_SOD_BS"/>
</dbReference>
<dbReference type="FunFam" id="1.10.287.990:FF:000002">
    <property type="entry name" value="Superoxide dismutase"/>
    <property type="match status" value="1"/>
</dbReference>
<reference evidence="11 12" key="1">
    <citation type="submission" date="2018-04" db="EMBL/GenBank/DDBJ databases">
        <title>Novel Campyloabacter and Helicobacter Species and Strains.</title>
        <authorList>
            <person name="Mannion A.J."/>
            <person name="Shen Z."/>
            <person name="Fox J.G."/>
        </authorList>
    </citation>
    <scope>NUCLEOTIDE SEQUENCE [LARGE SCALE GENOMIC DNA]</scope>
    <source>
        <strain evidence="11 12">MIT 17-337</strain>
    </source>
</reference>
<comment type="function">
    <text evidence="8">Destroys radicals which are normally produced within the cells and which are toxic to biological systems.</text>
</comment>
<comment type="caution">
    <text evidence="11">The sequence shown here is derived from an EMBL/GenBank/DDBJ whole genome shotgun (WGS) entry which is preliminary data.</text>
</comment>
<dbReference type="Gene3D" id="3.55.40.20">
    <property type="entry name" value="Iron/manganese superoxide dismutase, C-terminal domain"/>
    <property type="match status" value="1"/>
</dbReference>
<keyword evidence="4 7" id="KW-0479">Metal-binding</keyword>
<keyword evidence="12" id="KW-1185">Reference proteome</keyword>
<dbReference type="InterPro" id="IPR036314">
    <property type="entry name" value="SOD_C_sf"/>
</dbReference>
<keyword evidence="5 8" id="KW-0560">Oxidoreductase</keyword>
<dbReference type="InterPro" id="IPR036324">
    <property type="entry name" value="Mn/Fe_SOD_N_sf"/>
</dbReference>
<dbReference type="EMBL" id="NXLQ01000001">
    <property type="protein sequence ID" value="RDU67473.1"/>
    <property type="molecule type" value="Genomic_DNA"/>
</dbReference>
<dbReference type="InterPro" id="IPR019831">
    <property type="entry name" value="Mn/Fe_SOD_N"/>
</dbReference>
<feature type="binding site" evidence="7">
    <location>
        <position position="160"/>
    </location>
    <ligand>
        <name>Mn(2+)</name>
        <dbReference type="ChEBI" id="CHEBI:29035"/>
    </ligand>
</feature>
<dbReference type="InterPro" id="IPR001189">
    <property type="entry name" value="Mn/Fe_SOD"/>
</dbReference>
<dbReference type="PANTHER" id="PTHR42769:SF3">
    <property type="entry name" value="SUPEROXIDE DISMUTASE [FE] 2, CHLOROPLASTIC"/>
    <property type="match status" value="1"/>
</dbReference>
<feature type="domain" description="Manganese/iron superoxide dismutase C-terminal" evidence="10">
    <location>
        <begin position="89"/>
        <end position="188"/>
    </location>
</feature>
<dbReference type="PRINTS" id="PR01703">
    <property type="entry name" value="MNSODISMTASE"/>
</dbReference>
<dbReference type="PIRSF" id="PIRSF000349">
    <property type="entry name" value="SODismutase"/>
    <property type="match status" value="1"/>
</dbReference>
<comment type="catalytic activity">
    <reaction evidence="8">
        <text>2 superoxide + 2 H(+) = H2O2 + O2</text>
        <dbReference type="Rhea" id="RHEA:20696"/>
        <dbReference type="ChEBI" id="CHEBI:15378"/>
        <dbReference type="ChEBI" id="CHEBI:15379"/>
        <dbReference type="ChEBI" id="CHEBI:16240"/>
        <dbReference type="ChEBI" id="CHEBI:18421"/>
        <dbReference type="EC" id="1.15.1.1"/>
    </reaction>
</comment>
<name>A0A3D8IQT8_9HELI</name>
<dbReference type="Pfam" id="PF02777">
    <property type="entry name" value="Sod_Fe_C"/>
    <property type="match status" value="1"/>
</dbReference>
<feature type="domain" description="Manganese/iron superoxide dismutase N-terminal" evidence="9">
    <location>
        <begin position="2"/>
        <end position="80"/>
    </location>
</feature>
<evidence type="ECO:0000256" key="3">
    <source>
        <dbReference type="ARBA" id="ARBA00012682"/>
    </source>
</evidence>
<dbReference type="PANTHER" id="PTHR42769">
    <property type="entry name" value="SUPEROXIDE DISMUTASE"/>
    <property type="match status" value="1"/>
</dbReference>
<dbReference type="SUPFAM" id="SSF46609">
    <property type="entry name" value="Fe,Mn superoxide dismutase (SOD), N-terminal domain"/>
    <property type="match status" value="1"/>
</dbReference>
<comment type="subunit">
    <text evidence="2">Homodimer.</text>
</comment>
<sequence>MFELRKLPYEKDSMKDFLTIETFEYHYGKHHNTYVANLNNLIKGGEFENAELYDIIKKSSGGLFNNAAQVYNHDFYWDCITPSSSALSQELQDAITAEFGSLEGFKEKFLQAATTLFGAGWCWLVYNPANHKLEIVQTSNAATPVTEDKIPLLVVDVWEHAYYIDHRNARPVYLEKFFAHIHWAFVSKAYEWAKKEGTKSIRFYMNEIHKK</sequence>
<evidence type="ECO:0000313" key="11">
    <source>
        <dbReference type="EMBL" id="RDU67473.1"/>
    </source>
</evidence>
<gene>
    <name evidence="11" type="ORF">CQA53_00115</name>
</gene>
<feature type="binding site" evidence="7">
    <location>
        <position position="156"/>
    </location>
    <ligand>
        <name>Mn(2+)</name>
        <dbReference type="ChEBI" id="CHEBI:29035"/>
    </ligand>
</feature>
<evidence type="ECO:0000256" key="7">
    <source>
        <dbReference type="PIRSR" id="PIRSR000349-1"/>
    </source>
</evidence>
<dbReference type="EC" id="1.15.1.1" evidence="3 8"/>
<dbReference type="AlphaFoldDB" id="A0A3D8IQT8"/>
<dbReference type="PROSITE" id="PS00088">
    <property type="entry name" value="SOD_MN"/>
    <property type="match status" value="1"/>
</dbReference>
<dbReference type="OrthoDB" id="9803125at2"/>
<evidence type="ECO:0000259" key="9">
    <source>
        <dbReference type="Pfam" id="PF00081"/>
    </source>
</evidence>
<dbReference type="SUPFAM" id="SSF54719">
    <property type="entry name" value="Fe,Mn superoxide dismutase (SOD), C-terminal domain"/>
    <property type="match status" value="1"/>
</dbReference>
<evidence type="ECO:0000256" key="8">
    <source>
        <dbReference type="RuleBase" id="RU000414"/>
    </source>
</evidence>
<evidence type="ECO:0000259" key="10">
    <source>
        <dbReference type="Pfam" id="PF02777"/>
    </source>
</evidence>
<dbReference type="RefSeq" id="WP_115542001.1">
    <property type="nucleotide sequence ID" value="NZ_NXLQ01000001.1"/>
</dbReference>
<evidence type="ECO:0000256" key="1">
    <source>
        <dbReference type="ARBA" id="ARBA00008714"/>
    </source>
</evidence>
<dbReference type="InterPro" id="IPR019832">
    <property type="entry name" value="Mn/Fe_SOD_C"/>
</dbReference>
<dbReference type="Proteomes" id="UP000256379">
    <property type="component" value="Unassembled WGS sequence"/>
</dbReference>
<organism evidence="11 12">
    <name type="scientific">Helicobacter didelphidarum</name>
    <dbReference type="NCBI Taxonomy" id="2040648"/>
    <lineage>
        <taxon>Bacteria</taxon>
        <taxon>Pseudomonadati</taxon>
        <taxon>Campylobacterota</taxon>
        <taxon>Epsilonproteobacteria</taxon>
        <taxon>Campylobacterales</taxon>
        <taxon>Helicobacteraceae</taxon>
        <taxon>Helicobacter</taxon>
    </lineage>
</organism>
<evidence type="ECO:0000256" key="5">
    <source>
        <dbReference type="ARBA" id="ARBA00023002"/>
    </source>
</evidence>
<proteinExistence type="inferred from homology"/>
<dbReference type="Pfam" id="PF00081">
    <property type="entry name" value="Sod_Fe_N"/>
    <property type="match status" value="1"/>
</dbReference>
<comment type="similarity">
    <text evidence="1 8">Belongs to the iron/manganese superoxide dismutase family.</text>
</comment>
<dbReference type="FunFam" id="3.55.40.20:FF:000004">
    <property type="entry name" value="Superoxide dismutase [Fe]"/>
    <property type="match status" value="1"/>
</dbReference>
<dbReference type="Gene3D" id="1.10.287.990">
    <property type="entry name" value="Fe,Mn superoxide dismutase (SOD) domain"/>
    <property type="match status" value="1"/>
</dbReference>
<protein>
    <recommendedName>
        <fullName evidence="3 8">Superoxide dismutase</fullName>
        <ecNumber evidence="3 8">1.15.1.1</ecNumber>
    </recommendedName>
</protein>
<evidence type="ECO:0000256" key="6">
    <source>
        <dbReference type="ARBA" id="ARBA00023004"/>
    </source>
</evidence>
<feature type="binding site" evidence="7">
    <location>
        <position position="26"/>
    </location>
    <ligand>
        <name>Mn(2+)</name>
        <dbReference type="ChEBI" id="CHEBI:29035"/>
    </ligand>
</feature>
<dbReference type="GO" id="GO:0046872">
    <property type="term" value="F:metal ion binding"/>
    <property type="evidence" value="ECO:0007669"/>
    <property type="project" value="UniProtKB-KW"/>
</dbReference>
<evidence type="ECO:0000256" key="2">
    <source>
        <dbReference type="ARBA" id="ARBA00011738"/>
    </source>
</evidence>
<keyword evidence="6" id="KW-0408">Iron</keyword>
<accession>A0A3D8IQT8</accession>